<keyword evidence="2" id="KW-1185">Reference proteome</keyword>
<dbReference type="Gene3D" id="1.10.287.1060">
    <property type="entry name" value="ESAT-6-like"/>
    <property type="match status" value="1"/>
</dbReference>
<evidence type="ECO:0008006" key="3">
    <source>
        <dbReference type="Google" id="ProtNLM"/>
    </source>
</evidence>
<evidence type="ECO:0000313" key="2">
    <source>
        <dbReference type="Proteomes" id="UP000069771"/>
    </source>
</evidence>
<dbReference type="RefSeq" id="WP_082743298.1">
    <property type="nucleotide sequence ID" value="NZ_CAOJUU010000029.1"/>
</dbReference>
<dbReference type="EMBL" id="CP011391">
    <property type="protein sequence ID" value="AMK54683.1"/>
    <property type="molecule type" value="Genomic_DNA"/>
</dbReference>
<accession>A0A140DVK6</accession>
<dbReference type="Pfam" id="PF06013">
    <property type="entry name" value="WXG100"/>
    <property type="match status" value="1"/>
</dbReference>
<dbReference type="Proteomes" id="UP000069771">
    <property type="component" value="Chromosome"/>
</dbReference>
<organism evidence="1 2">
    <name type="scientific">Faecalibaculum rodentium</name>
    <dbReference type="NCBI Taxonomy" id="1702221"/>
    <lineage>
        <taxon>Bacteria</taxon>
        <taxon>Bacillati</taxon>
        <taxon>Bacillota</taxon>
        <taxon>Erysipelotrichia</taxon>
        <taxon>Erysipelotrichales</taxon>
        <taxon>Erysipelotrichaceae</taxon>
        <taxon>Faecalibaculum</taxon>
    </lineage>
</organism>
<proteinExistence type="predicted"/>
<protein>
    <recommendedName>
        <fullName evidence="3">WXG100 family type VII secretion target</fullName>
    </recommendedName>
</protein>
<dbReference type="STRING" id="1702221.AALO17_15490"/>
<dbReference type="SUPFAM" id="SSF140453">
    <property type="entry name" value="EsxAB dimer-like"/>
    <property type="match status" value="1"/>
</dbReference>
<dbReference type="InterPro" id="IPR036689">
    <property type="entry name" value="ESAT-6-like_sf"/>
</dbReference>
<evidence type="ECO:0000313" key="1">
    <source>
        <dbReference type="EMBL" id="AMK54683.1"/>
    </source>
</evidence>
<dbReference type="InterPro" id="IPR010310">
    <property type="entry name" value="T7SS_ESAT-6-like"/>
</dbReference>
<dbReference type="AlphaFoldDB" id="A0A140DVK6"/>
<reference evidence="1 2" key="1">
    <citation type="journal article" date="2016" name="Gut Pathog.">
        <title>Whole genome sequencing of "Faecalibaculum rodentium" ALO17, isolated from C57BL/6J laboratory mouse feces.</title>
        <authorList>
            <person name="Lim S."/>
            <person name="Chang D.H."/>
            <person name="Ahn S."/>
            <person name="Kim B.C."/>
        </authorList>
    </citation>
    <scope>NUCLEOTIDE SEQUENCE [LARGE SCALE GENOMIC DNA]</scope>
    <source>
        <strain evidence="1 2">Alo17</strain>
    </source>
</reference>
<sequence>MIHEKGKLIMHIQANYDHILQEGQNLQQQAQDCRSRIRQLAATMEQTAEIWQGEDCQTFLSQARSLQPHLIRLTEIMSQYGDTLIRTAQIYRQLQQDRAAQAARLL</sequence>
<gene>
    <name evidence="1" type="ORF">AALO17_15490</name>
</gene>
<name>A0A140DVK6_9FIRM</name>
<dbReference type="KEGG" id="fro:AALO17_15490"/>